<name>A0A1Q9F751_SYMMI</name>
<accession>A0A1Q9F751</accession>
<dbReference type="AlphaFoldDB" id="A0A1Q9F751"/>
<reference evidence="1 2" key="1">
    <citation type="submission" date="2016-02" db="EMBL/GenBank/DDBJ databases">
        <title>Genome analysis of coral dinoflagellate symbionts highlights evolutionary adaptations to a symbiotic lifestyle.</title>
        <authorList>
            <person name="Aranda M."/>
            <person name="Li Y."/>
            <person name="Liew Y.J."/>
            <person name="Baumgarten S."/>
            <person name="Simakov O."/>
            <person name="Wilson M."/>
            <person name="Piel J."/>
            <person name="Ashoor H."/>
            <person name="Bougouffa S."/>
            <person name="Bajic V.B."/>
            <person name="Ryu T."/>
            <person name="Ravasi T."/>
            <person name="Bayer T."/>
            <person name="Micklem G."/>
            <person name="Kim H."/>
            <person name="Bhak J."/>
            <person name="Lajeunesse T.C."/>
            <person name="Voolstra C.R."/>
        </authorList>
    </citation>
    <scope>NUCLEOTIDE SEQUENCE [LARGE SCALE GENOMIC DNA]</scope>
    <source>
        <strain evidence="1 2">CCMP2467</strain>
    </source>
</reference>
<evidence type="ECO:0000313" key="2">
    <source>
        <dbReference type="Proteomes" id="UP000186817"/>
    </source>
</evidence>
<proteinExistence type="predicted"/>
<organism evidence="1 2">
    <name type="scientific">Symbiodinium microadriaticum</name>
    <name type="common">Dinoflagellate</name>
    <name type="synonym">Zooxanthella microadriatica</name>
    <dbReference type="NCBI Taxonomy" id="2951"/>
    <lineage>
        <taxon>Eukaryota</taxon>
        <taxon>Sar</taxon>
        <taxon>Alveolata</taxon>
        <taxon>Dinophyceae</taxon>
        <taxon>Suessiales</taxon>
        <taxon>Symbiodiniaceae</taxon>
        <taxon>Symbiodinium</taxon>
    </lineage>
</organism>
<dbReference type="EMBL" id="LSRX01000002">
    <property type="protein sequence ID" value="OLQ15506.1"/>
    <property type="molecule type" value="Genomic_DNA"/>
</dbReference>
<sequence length="418" mass="46152">MLVMLGNSSRFNSAFSEPAQLMLMMLGSSSRLNSAFSEPAQLMLMMLGRSSRLLPSILFRAGQVFSISIEFCLRRAYLQQLMLVMLGNSSRFNSAFSEPAQLMLMMLGSSSRLNSAFSEPAQLMLMMLGRSSRLLPSILFRAGQVFSISTEFCLRGACLQQLMLVMLARLARRLEIPNIRRQGEHLVSGAIWPLVDHAGCGMFRIRQKIGWAMAELGKYSQLGQGVASDMMLVEVSRKDRDDDVDGHADGVPAVMLKLQRYITKGYSEVFAVCMLVGSHASLIVRINIVWLVLGPAPLFVTTGRLYEAAAGMLRQPSLRWSDLDVDDADIDSLQATRLIHKCDAEYEALRIMRSTGHRPAPLAEDPPFAWDAASATSANSDFPQQRRHLAHFCQVQGASQPGFSALEGCSDAIGQMPF</sequence>
<keyword evidence="2" id="KW-1185">Reference proteome</keyword>
<comment type="caution">
    <text evidence="1">The sequence shown here is derived from an EMBL/GenBank/DDBJ whole genome shotgun (WGS) entry which is preliminary data.</text>
</comment>
<gene>
    <name evidence="1" type="ORF">AK812_SmicGene232</name>
</gene>
<dbReference type="OrthoDB" id="10637742at2759"/>
<evidence type="ECO:0000313" key="1">
    <source>
        <dbReference type="EMBL" id="OLQ15506.1"/>
    </source>
</evidence>
<dbReference type="Proteomes" id="UP000186817">
    <property type="component" value="Unassembled WGS sequence"/>
</dbReference>
<protein>
    <submittedName>
        <fullName evidence="1">Uncharacterized protein</fullName>
    </submittedName>
</protein>